<gene>
    <name evidence="6" type="ORF">PGLA1383_LOCUS56897</name>
</gene>
<dbReference type="Pfam" id="PF00271">
    <property type="entry name" value="Helicase_C"/>
    <property type="match status" value="1"/>
</dbReference>
<dbReference type="InterPro" id="IPR049730">
    <property type="entry name" value="SNF2/RAD54-like_C"/>
</dbReference>
<dbReference type="GO" id="GO:0016787">
    <property type="term" value="F:hydrolase activity"/>
    <property type="evidence" value="ECO:0007669"/>
    <property type="project" value="UniProtKB-KW"/>
</dbReference>
<dbReference type="EMBL" id="CAJNNV010033155">
    <property type="protein sequence ID" value="CAE8642394.1"/>
    <property type="molecule type" value="Genomic_DNA"/>
</dbReference>
<keyword evidence="1" id="KW-0378">Hydrolase</keyword>
<comment type="caution">
    <text evidence="6">The sequence shown here is derived from an EMBL/GenBank/DDBJ whole genome shotgun (WGS) entry which is preliminary data.</text>
</comment>
<feature type="compositionally biased region" description="Low complexity" evidence="3">
    <location>
        <begin position="1166"/>
        <end position="1177"/>
    </location>
</feature>
<dbReference type="SMART" id="SM00487">
    <property type="entry name" value="DEXDc"/>
    <property type="match status" value="1"/>
</dbReference>
<dbReference type="Gene3D" id="3.40.50.10810">
    <property type="entry name" value="Tandem AAA-ATPase domain"/>
    <property type="match status" value="2"/>
</dbReference>
<feature type="region of interest" description="Disordered" evidence="3">
    <location>
        <begin position="1163"/>
        <end position="1217"/>
    </location>
</feature>
<dbReference type="InterPro" id="IPR001650">
    <property type="entry name" value="Helicase_C-like"/>
</dbReference>
<evidence type="ECO:0000259" key="5">
    <source>
        <dbReference type="PROSITE" id="PS51194"/>
    </source>
</evidence>
<feature type="compositionally biased region" description="Low complexity" evidence="3">
    <location>
        <begin position="1186"/>
        <end position="1217"/>
    </location>
</feature>
<keyword evidence="2" id="KW-0175">Coiled coil</keyword>
<dbReference type="AlphaFoldDB" id="A0A813HVL0"/>
<dbReference type="InterPro" id="IPR038718">
    <property type="entry name" value="SNF2-like_sf"/>
</dbReference>
<protein>
    <recommendedName>
        <fullName evidence="8">Chromatin-remodeling ATPase INO80</fullName>
    </recommendedName>
</protein>
<evidence type="ECO:0000313" key="7">
    <source>
        <dbReference type="Proteomes" id="UP000654075"/>
    </source>
</evidence>
<proteinExistence type="predicted"/>
<dbReference type="Pfam" id="PF00176">
    <property type="entry name" value="SNF2-rel_dom"/>
    <property type="match status" value="2"/>
</dbReference>
<dbReference type="GO" id="GO:0005524">
    <property type="term" value="F:ATP binding"/>
    <property type="evidence" value="ECO:0007669"/>
    <property type="project" value="InterPro"/>
</dbReference>
<dbReference type="PROSITE" id="PS51192">
    <property type="entry name" value="HELICASE_ATP_BIND_1"/>
    <property type="match status" value="1"/>
</dbReference>
<dbReference type="InterPro" id="IPR027417">
    <property type="entry name" value="P-loop_NTPase"/>
</dbReference>
<feature type="compositionally biased region" description="Low complexity" evidence="3">
    <location>
        <begin position="687"/>
        <end position="696"/>
    </location>
</feature>
<dbReference type="PROSITE" id="PS51194">
    <property type="entry name" value="HELICASE_CTER"/>
    <property type="match status" value="1"/>
</dbReference>
<feature type="compositionally biased region" description="Low complexity" evidence="3">
    <location>
        <begin position="716"/>
        <end position="748"/>
    </location>
</feature>
<evidence type="ECO:0000313" key="6">
    <source>
        <dbReference type="EMBL" id="CAE8642394.1"/>
    </source>
</evidence>
<feature type="domain" description="Helicase ATP-binding" evidence="4">
    <location>
        <begin position="563"/>
        <end position="848"/>
    </location>
</feature>
<evidence type="ECO:0000256" key="2">
    <source>
        <dbReference type="SAM" id="Coils"/>
    </source>
</evidence>
<dbReference type="PANTHER" id="PTHR10799">
    <property type="entry name" value="SNF2/RAD54 HELICASE FAMILY"/>
    <property type="match status" value="1"/>
</dbReference>
<dbReference type="OrthoDB" id="431520at2759"/>
<dbReference type="InterPro" id="IPR014001">
    <property type="entry name" value="Helicase_ATP-bd"/>
</dbReference>
<organism evidence="6 7">
    <name type="scientific">Polarella glacialis</name>
    <name type="common">Dinoflagellate</name>
    <dbReference type="NCBI Taxonomy" id="89957"/>
    <lineage>
        <taxon>Eukaryota</taxon>
        <taxon>Sar</taxon>
        <taxon>Alveolata</taxon>
        <taxon>Dinophyceae</taxon>
        <taxon>Suessiales</taxon>
        <taxon>Suessiaceae</taxon>
        <taxon>Polarella</taxon>
    </lineage>
</organism>
<dbReference type="CDD" id="cd18793">
    <property type="entry name" value="SF2_C_SNF"/>
    <property type="match status" value="1"/>
</dbReference>
<evidence type="ECO:0000256" key="3">
    <source>
        <dbReference type="SAM" id="MobiDB-lite"/>
    </source>
</evidence>
<dbReference type="SMART" id="SM00490">
    <property type="entry name" value="HELICc"/>
    <property type="match status" value="1"/>
</dbReference>
<dbReference type="Gene3D" id="3.40.50.300">
    <property type="entry name" value="P-loop containing nucleotide triphosphate hydrolases"/>
    <property type="match status" value="1"/>
</dbReference>
<evidence type="ECO:0000256" key="1">
    <source>
        <dbReference type="ARBA" id="ARBA00022801"/>
    </source>
</evidence>
<accession>A0A813HVL0</accession>
<reference evidence="6" key="1">
    <citation type="submission" date="2021-02" db="EMBL/GenBank/DDBJ databases">
        <authorList>
            <person name="Dougan E. K."/>
            <person name="Rhodes N."/>
            <person name="Thang M."/>
            <person name="Chan C."/>
        </authorList>
    </citation>
    <scope>NUCLEOTIDE SEQUENCE</scope>
</reference>
<keyword evidence="7" id="KW-1185">Reference proteome</keyword>
<dbReference type="SUPFAM" id="SSF52540">
    <property type="entry name" value="P-loop containing nucleoside triphosphate hydrolases"/>
    <property type="match status" value="2"/>
</dbReference>
<evidence type="ECO:0008006" key="8">
    <source>
        <dbReference type="Google" id="ProtNLM"/>
    </source>
</evidence>
<dbReference type="Proteomes" id="UP000654075">
    <property type="component" value="Unassembled WGS sequence"/>
</dbReference>
<sequence>MPRRGRRGYQARIRRYEDEMFGSEDGSEEDDFLNDMEADLFGNADDMPAELEILGAPAASSDESGGDEEALGEEVKMTSLTSVLFAAAAAAQKRMRKYQAALHQQSVAQHQVSLPRMQQKAIEAEKTRAEIAERYASAVHSALPREQKGLKDLQVGDAVRFSRTWSHMALPQLRQYQGLAATVSQLHSQFYIQLQFMHPFSQGPVIMLIPLAALEEPDISLPGGYRVGERVRNTSEETIPNSGPYARHGGSLSLHRGSDGVIQGRCPSAANALMVSVQCSPQNSSHFGLPGGGRNSHQYFPPHPASHLISLPIDRVCAEVEWHRLAVRRCTEAAAMLEARAEVAEAELAQATLTVCSKKQQLESAQKAEKKASRALSKASKQARHVSEVTLVHFRPGGARPSAWRDISDHVILKWALSVSADPGLAGSESGIMLLVEIEAVARLVKDADQQISGAHVLQVIGGPLQRLAAGPKKPVSIALSRKQAQEILKKLKPRAEPPALLHSFTLLKAALGAHKDVMLEAAVQDFFDGPETGIIRSKEVAVPEALASVLRPYQLTGFQWLVNNVRNGLGCILADDMGLGKTIQAISLMLYMKQNGMLEHPVLLVVPKGLLSNWVREINRWVGAELSVHMYYGNDRRLLANATPQKLPAPAATASGTAPAAETVSQVAAQKLPAAAATASSPAPAAETVSQAAAPAPAPNRKRVRGKQSETAEVAARVSGSSGSSSATGMSLGSSSTAAAADDSAVLQTPPPARGRRRALPEKAVADVFLTTYNTFRSDLQKLMAEQTFGCMILDEAQQIKNYSSQVSKAVKQMAEAVGTVRISLSGTPVENKLADLHSQFEFILVCYLANSRAEFERDFGKPLTKAVQGGDVTRAQAAEKQRLLQRMVQPFVLRRLKTDPKIAADLPPKVEQTHECELSKAQEALYLAVQEVGLQGVAQAGAAFARHGHVLSMLHALREVCNHPACLAEKRRPAGIPDQPSRASVEASGKCEKLKELLEGIFASGDKVIIFSGYLGTIDLLAEQIEQNFNSKALKLVGAMDRTAREAVVDTFQTDPSAQVLLLSLQAGGVGITLTAATHVIHFDRCYNPAKENQATDRAHRIGQTRTVFVHRLVTKGTFEEKLSEIMAQKQQLSDLTVQAAEGWIADLNDTELRSLFSLGGDGASASSSSSSSKPPAKRRRRAAAAGAEAEAAQSHKQNTSTTTTTTTKPNNNSVTASSLAGLAACLDFEGPMSVPSARRFRIQPRLETMDAEI</sequence>
<name>A0A813HVL0_POLGL</name>
<dbReference type="InterPro" id="IPR000330">
    <property type="entry name" value="SNF2_N"/>
</dbReference>
<evidence type="ECO:0000259" key="4">
    <source>
        <dbReference type="PROSITE" id="PS51192"/>
    </source>
</evidence>
<feature type="domain" description="Helicase C-terminal" evidence="5">
    <location>
        <begin position="995"/>
        <end position="1151"/>
    </location>
</feature>
<feature type="coiled-coil region" evidence="2">
    <location>
        <begin position="327"/>
        <end position="382"/>
    </location>
</feature>
<feature type="region of interest" description="Disordered" evidence="3">
    <location>
        <begin position="687"/>
        <end position="760"/>
    </location>
</feature>